<accession>A0A242WAW9</accession>
<reference evidence="2 3" key="1">
    <citation type="submission" date="2016-10" db="EMBL/GenBank/DDBJ databases">
        <title>Comparative genomics of Bacillus thuringiensis reveals a path to pathogens against multiple invertebrate hosts.</title>
        <authorList>
            <person name="Zheng J."/>
            <person name="Gao Q."/>
            <person name="Liu H."/>
            <person name="Peng D."/>
            <person name="Ruan L."/>
            <person name="Sun M."/>
        </authorList>
    </citation>
    <scope>NUCLEOTIDE SEQUENCE [LARGE SCALE GENOMIC DNA]</scope>
    <source>
        <strain evidence="2">BGSC 4AC1</strain>
    </source>
</reference>
<dbReference type="Proteomes" id="UP000195152">
    <property type="component" value="Unassembled WGS sequence"/>
</dbReference>
<gene>
    <name evidence="2" type="ORF">BK699_07055</name>
</gene>
<organism evidence="2 3">
    <name type="scientific">Bacillus thuringiensis serovar mexicanensis</name>
    <dbReference type="NCBI Taxonomy" id="180868"/>
    <lineage>
        <taxon>Bacteria</taxon>
        <taxon>Bacillati</taxon>
        <taxon>Bacillota</taxon>
        <taxon>Bacilli</taxon>
        <taxon>Bacillales</taxon>
        <taxon>Bacillaceae</taxon>
        <taxon>Bacillus</taxon>
        <taxon>Bacillus cereus group</taxon>
    </lineage>
</organism>
<evidence type="ECO:0000313" key="2">
    <source>
        <dbReference type="EMBL" id="OTW51337.1"/>
    </source>
</evidence>
<dbReference type="Pfam" id="PF17886">
    <property type="entry name" value="ArsA_HSP20"/>
    <property type="match status" value="1"/>
</dbReference>
<protein>
    <submittedName>
        <fullName evidence="2">Spore coat protein M</fullName>
    </submittedName>
</protein>
<dbReference type="AlphaFoldDB" id="A0A242WAW9"/>
<proteinExistence type="predicted"/>
<sequence length="131" mass="15198">MSYMGKKKKDCLFHVDGFEEWMDQFCSDSCSNFSFPNQIHIDLCETEQEYILETDVPNVTEQNVVIKKMETGLNICILHKNISLQRNIPLPATIIYKKMLACLENGFLAIHISKNEVANKHEEKVLFQIEN</sequence>
<dbReference type="Gene3D" id="2.60.40.790">
    <property type="match status" value="1"/>
</dbReference>
<evidence type="ECO:0000313" key="3">
    <source>
        <dbReference type="Proteomes" id="UP000195152"/>
    </source>
</evidence>
<name>A0A242WAW9_BACTU</name>
<dbReference type="InterPro" id="IPR008978">
    <property type="entry name" value="HSP20-like_chaperone"/>
</dbReference>
<keyword evidence="2" id="KW-0946">Virion</keyword>
<dbReference type="CDD" id="cd06464">
    <property type="entry name" value="ACD_sHsps-like"/>
    <property type="match status" value="1"/>
</dbReference>
<dbReference type="EMBL" id="NFCF01000059">
    <property type="protein sequence ID" value="OTW51337.1"/>
    <property type="molecule type" value="Genomic_DNA"/>
</dbReference>
<keyword evidence="2" id="KW-0167">Capsid protein</keyword>
<dbReference type="FunFam" id="2.60.40.790:FF:000103">
    <property type="entry name" value="Spore coat protein M"/>
    <property type="match status" value="1"/>
</dbReference>
<comment type="caution">
    <text evidence="2">The sequence shown here is derived from an EMBL/GenBank/DDBJ whole genome shotgun (WGS) entry which is preliminary data.</text>
</comment>
<evidence type="ECO:0000259" key="1">
    <source>
        <dbReference type="Pfam" id="PF17886"/>
    </source>
</evidence>
<feature type="domain" description="ArsA HSP20-like" evidence="1">
    <location>
        <begin position="48"/>
        <end position="111"/>
    </location>
</feature>
<dbReference type="SUPFAM" id="SSF49764">
    <property type="entry name" value="HSP20-like chaperones"/>
    <property type="match status" value="1"/>
</dbReference>
<dbReference type="InterPro" id="IPR040612">
    <property type="entry name" value="ArsA_HSP20-like"/>
</dbReference>